<name>A0A0D3RL95_9CLOS</name>
<evidence type="ECO:0000313" key="1">
    <source>
        <dbReference type="EMBL" id="AJS10636.1"/>
    </source>
</evidence>
<organism evidence="1">
    <name type="scientific">Tomato chlorosis virus</name>
    <dbReference type="NCBI Taxonomy" id="67754"/>
    <lineage>
        <taxon>Viruses</taxon>
        <taxon>Riboviria</taxon>
        <taxon>Orthornavirae</taxon>
        <taxon>Kitrinoviricota</taxon>
        <taxon>Alsuviricetes</taxon>
        <taxon>Martellivirales</taxon>
        <taxon>Closteroviridae</taxon>
        <taxon>Crinivirus</taxon>
        <taxon>Crinivirus tomatichlorosis</taxon>
    </lineage>
</organism>
<reference evidence="1" key="1">
    <citation type="submission" date="2014-11" db="EMBL/GenBank/DDBJ databases">
        <title>Molecular characterization of Tomato chlorosis virus infecting Korean tomato based on analyses of complete genome sequences.</title>
        <authorList>
            <person name="Lee Y.J."/>
            <person name="Kwak H.R."/>
            <person name="Kim M.K."/>
            <person name="Seo J.K."/>
            <person name="Kim J.S."/>
            <person name="Choi H.S."/>
        </authorList>
    </citation>
    <scope>NUCLEOTIDE SEQUENCE</scope>
    <source>
        <strain evidence="2">JJ3</strain>
        <strain evidence="1">JJ5</strain>
    </source>
</reference>
<proteinExistence type="predicted"/>
<protein>
    <submittedName>
        <fullName evidence="1">p22</fullName>
    </submittedName>
</protein>
<dbReference type="EMBL" id="KP114527">
    <property type="protein sequence ID" value="AJS10636.1"/>
    <property type="molecule type" value="Genomic_RNA"/>
</dbReference>
<evidence type="ECO:0000313" key="2">
    <source>
        <dbReference type="EMBL" id="AJS10648.1"/>
    </source>
</evidence>
<accession>A0A0D3RL95</accession>
<sequence>MDLTGCLRKLRQCNRLIERLGNDVSEVHLRAILIDLDECSECLMLCEQEYIRDTDCLMSFLLALKHYEIKFHMDMLNMIYDFKLKTSQLIQDVFRIKVIIRVYLELCEIDPLLAMTEACQDILESGILNIGFISSALGHEPNILITILSMVDFIVVIDDRPLVFIPSKIRFVGDKLGSGHFRWFDKFFFGSDI</sequence>
<dbReference type="EMBL" id="KP114532">
    <property type="protein sequence ID" value="AJS10648.1"/>
    <property type="molecule type" value="Genomic_RNA"/>
</dbReference>